<comment type="caution">
    <text evidence="2">The sequence shown here is derived from an EMBL/GenBank/DDBJ whole genome shotgun (WGS) entry which is preliminary data.</text>
</comment>
<dbReference type="STRING" id="1835702.A0A1F5LTK1"/>
<organism evidence="2 3">
    <name type="scientific">Penicillium arizonense</name>
    <dbReference type="NCBI Taxonomy" id="1835702"/>
    <lineage>
        <taxon>Eukaryota</taxon>
        <taxon>Fungi</taxon>
        <taxon>Dikarya</taxon>
        <taxon>Ascomycota</taxon>
        <taxon>Pezizomycotina</taxon>
        <taxon>Eurotiomycetes</taxon>
        <taxon>Eurotiomycetidae</taxon>
        <taxon>Eurotiales</taxon>
        <taxon>Aspergillaceae</taxon>
        <taxon>Penicillium</taxon>
    </lineage>
</organism>
<gene>
    <name evidence="2" type="ORF">PENARI_c003G06483</name>
</gene>
<dbReference type="Gene3D" id="3.40.630.30">
    <property type="match status" value="1"/>
</dbReference>
<proteinExistence type="predicted"/>
<sequence>MVSSDKESLPPGYILHDGFPSVPEYVHLRSAAGLSPKTPSQAAAIPTGSWYFHIADMAVHPDHQKRGLGDAVLKALLAKIKQDAPADGEPYVSLLADGPGRPLYVKNGFVESAPESLGMILK</sequence>
<dbReference type="GO" id="GO:0016747">
    <property type="term" value="F:acyltransferase activity, transferring groups other than amino-acyl groups"/>
    <property type="evidence" value="ECO:0007669"/>
    <property type="project" value="InterPro"/>
</dbReference>
<reference evidence="2 3" key="1">
    <citation type="journal article" date="2016" name="Sci. Rep.">
        <title>Penicillium arizonense, a new, genome sequenced fungal species, reveals a high chemical diversity in secreted metabolites.</title>
        <authorList>
            <person name="Grijseels S."/>
            <person name="Nielsen J.C."/>
            <person name="Randelovic M."/>
            <person name="Nielsen J."/>
            <person name="Nielsen K.F."/>
            <person name="Workman M."/>
            <person name="Frisvad J.C."/>
        </authorList>
    </citation>
    <scope>NUCLEOTIDE SEQUENCE [LARGE SCALE GENOMIC DNA]</scope>
    <source>
        <strain evidence="2 3">CBS 141311</strain>
    </source>
</reference>
<accession>A0A1F5LTK1</accession>
<protein>
    <recommendedName>
        <fullName evidence="1">N-acetyltransferase domain-containing protein</fullName>
    </recommendedName>
</protein>
<dbReference type="PROSITE" id="PS51186">
    <property type="entry name" value="GNAT"/>
    <property type="match status" value="1"/>
</dbReference>
<dbReference type="EMBL" id="LXJU01000003">
    <property type="protein sequence ID" value="OGE56181.1"/>
    <property type="molecule type" value="Genomic_DNA"/>
</dbReference>
<dbReference type="AlphaFoldDB" id="A0A1F5LTK1"/>
<dbReference type="SUPFAM" id="SSF55729">
    <property type="entry name" value="Acyl-CoA N-acyltransferases (Nat)"/>
    <property type="match status" value="1"/>
</dbReference>
<dbReference type="CDD" id="cd04301">
    <property type="entry name" value="NAT_SF"/>
    <property type="match status" value="1"/>
</dbReference>
<dbReference type="UniPathway" id="UPA00113">
    <property type="reaction ID" value="UER00529"/>
</dbReference>
<dbReference type="RefSeq" id="XP_022491609.1">
    <property type="nucleotide sequence ID" value="XM_022628450.1"/>
</dbReference>
<evidence type="ECO:0000259" key="1">
    <source>
        <dbReference type="PROSITE" id="PS51186"/>
    </source>
</evidence>
<evidence type="ECO:0000313" key="3">
    <source>
        <dbReference type="Proteomes" id="UP000177622"/>
    </source>
</evidence>
<name>A0A1F5LTK1_PENAI</name>
<dbReference type="Proteomes" id="UP000177622">
    <property type="component" value="Unassembled WGS sequence"/>
</dbReference>
<feature type="domain" description="N-acetyltransferase" evidence="1">
    <location>
        <begin position="1"/>
        <end position="122"/>
    </location>
</feature>
<dbReference type="InterPro" id="IPR016181">
    <property type="entry name" value="Acyl_CoA_acyltransferase"/>
</dbReference>
<dbReference type="GO" id="GO:0006048">
    <property type="term" value="P:UDP-N-acetylglucosamine biosynthetic process"/>
    <property type="evidence" value="ECO:0007669"/>
    <property type="project" value="UniProtKB-UniPathway"/>
</dbReference>
<keyword evidence="3" id="KW-1185">Reference proteome</keyword>
<dbReference type="GeneID" id="34573184"/>
<dbReference type="Pfam" id="PF13508">
    <property type="entry name" value="Acetyltransf_7"/>
    <property type="match status" value="1"/>
</dbReference>
<dbReference type="OrthoDB" id="2744543at2759"/>
<dbReference type="InterPro" id="IPR000182">
    <property type="entry name" value="GNAT_dom"/>
</dbReference>
<evidence type="ECO:0000313" key="2">
    <source>
        <dbReference type="EMBL" id="OGE56181.1"/>
    </source>
</evidence>